<gene>
    <name evidence="1" type="ORF">SY85_24410</name>
</gene>
<keyword evidence="2" id="KW-1185">Reference proteome</keyword>
<organism evidence="1 2">
    <name type="scientific">Flavisolibacter tropicus</name>
    <dbReference type="NCBI Taxonomy" id="1492898"/>
    <lineage>
        <taxon>Bacteria</taxon>
        <taxon>Pseudomonadati</taxon>
        <taxon>Bacteroidota</taxon>
        <taxon>Chitinophagia</taxon>
        <taxon>Chitinophagales</taxon>
        <taxon>Chitinophagaceae</taxon>
        <taxon>Flavisolibacter</taxon>
    </lineage>
</organism>
<evidence type="ECO:0000313" key="2">
    <source>
        <dbReference type="Proteomes" id="UP000077177"/>
    </source>
</evidence>
<dbReference type="STRING" id="1492898.SY85_24410"/>
<accession>A0A172U2C8</accession>
<sequence>MQDWIFKGFRPIAEPSNVTDNSGLLPKEARKFIVFQNTITGELSITTDLAYNKKRKKTALELFRDIYQKPFTTKNISIMLIVVYEDSYPSIGAFISDFKKKLRRKNMIILGYVWTRDVGDEKFKKHIHLMMAIERIEGKEFREMMQKKRSQGYEIELCNNVEGFKKYLLVKELYGTQKQRSFGRSSHFLTKPPIVKQLNTDECLLNCIDPIAM</sequence>
<dbReference type="Proteomes" id="UP000077177">
    <property type="component" value="Chromosome"/>
</dbReference>
<dbReference type="EMBL" id="CP011390">
    <property type="protein sequence ID" value="ANE53147.1"/>
    <property type="molecule type" value="Genomic_DNA"/>
</dbReference>
<reference evidence="1 2" key="2">
    <citation type="journal article" date="2016" name="Int. J. Syst. Evol. Microbiol.">
        <title>Flavisolibacter tropicus sp. nov., isolated from tropical soil.</title>
        <authorList>
            <person name="Lee J.J."/>
            <person name="Kang M.S."/>
            <person name="Kim G.S."/>
            <person name="Lee C.S."/>
            <person name="Lim S."/>
            <person name="Lee J."/>
            <person name="Roh S.H."/>
            <person name="Kang H."/>
            <person name="Ha J.M."/>
            <person name="Bae S."/>
            <person name="Jung H.Y."/>
            <person name="Kim M.K."/>
        </authorList>
    </citation>
    <scope>NUCLEOTIDE SEQUENCE [LARGE SCALE GENOMIC DNA]</scope>
    <source>
        <strain evidence="1 2">LCS9</strain>
    </source>
</reference>
<evidence type="ECO:0000313" key="1">
    <source>
        <dbReference type="EMBL" id="ANE53147.1"/>
    </source>
</evidence>
<name>A0A172U2C8_9BACT</name>
<dbReference type="RefSeq" id="WP_066408899.1">
    <property type="nucleotide sequence ID" value="NZ_CP011390.1"/>
</dbReference>
<proteinExistence type="predicted"/>
<dbReference type="OrthoDB" id="9971415at2"/>
<dbReference type="AlphaFoldDB" id="A0A172U2C8"/>
<dbReference type="KEGG" id="fla:SY85_24410"/>
<reference evidence="2" key="1">
    <citation type="submission" date="2015-01" db="EMBL/GenBank/DDBJ databases">
        <title>Flavisolibacter sp./LCS9/ whole genome sequencing.</title>
        <authorList>
            <person name="Kim M.K."/>
            <person name="Srinivasan S."/>
            <person name="Lee J.-J."/>
        </authorList>
    </citation>
    <scope>NUCLEOTIDE SEQUENCE [LARGE SCALE GENOMIC DNA]</scope>
    <source>
        <strain evidence="2">LCS9</strain>
    </source>
</reference>
<protein>
    <submittedName>
        <fullName evidence="1">Uncharacterized protein</fullName>
    </submittedName>
</protein>